<sequence>MLLLFSVLMVTWATPASAEDLNVYCELTGRSAMYQDDVLTGWGVEIVQEIMARVGSTNEIEPLPWARAYETVLVTPNTALFSTTRTEEREQHFHWIGPFVRLQWILVARKGSGIVINSLDDAKKVRSIGTYIDDARDRFLLRNGFLNLDRSTSNVLNYRKLNRGRIDLLAATPIGIVETAERAGVDIADLEVVHVIKEMDLYLAINKESDPQTVTAWKAAFAEMQRDGTFAVIFSKWQPGQDIPYDVRLPWRE</sequence>
<evidence type="ECO:0000259" key="2">
    <source>
        <dbReference type="Pfam" id="PF00497"/>
    </source>
</evidence>
<feature type="signal peptide" evidence="1">
    <location>
        <begin position="1"/>
        <end position="18"/>
    </location>
</feature>
<dbReference type="Gene3D" id="3.40.190.10">
    <property type="entry name" value="Periplasmic binding protein-like II"/>
    <property type="match status" value="2"/>
</dbReference>
<dbReference type="SUPFAM" id="SSF53850">
    <property type="entry name" value="Periplasmic binding protein-like II"/>
    <property type="match status" value="1"/>
</dbReference>
<feature type="chain" id="PRO_5045311324" evidence="1">
    <location>
        <begin position="19"/>
        <end position="253"/>
    </location>
</feature>
<keyword evidence="4" id="KW-1185">Reference proteome</keyword>
<dbReference type="Pfam" id="PF00497">
    <property type="entry name" value="SBP_bac_3"/>
    <property type="match status" value="1"/>
</dbReference>
<evidence type="ECO:0000313" key="3">
    <source>
        <dbReference type="EMBL" id="BCS88481.1"/>
    </source>
</evidence>
<feature type="domain" description="Solute-binding protein family 3/N-terminal" evidence="2">
    <location>
        <begin position="35"/>
        <end position="237"/>
    </location>
</feature>
<accession>A0ABN6ETV6</accession>
<name>A0ABN6ETV6_9BACT</name>
<protein>
    <submittedName>
        <fullName evidence="3">ABC transporter substrate-binding protein</fullName>
    </submittedName>
</protein>
<dbReference type="PANTHER" id="PTHR38834:SF3">
    <property type="entry name" value="SOLUTE-BINDING PROTEIN FAMILY 3_N-TERMINAL DOMAIN-CONTAINING PROTEIN"/>
    <property type="match status" value="1"/>
</dbReference>
<dbReference type="EMBL" id="AP024485">
    <property type="protein sequence ID" value="BCS88481.1"/>
    <property type="molecule type" value="Genomic_DNA"/>
</dbReference>
<evidence type="ECO:0000256" key="1">
    <source>
        <dbReference type="SAM" id="SignalP"/>
    </source>
</evidence>
<reference evidence="3" key="1">
    <citation type="journal article" date="2022" name="Arch. Microbiol.">
        <title>Pseudodesulfovibrio sediminis sp. nov., a mesophilic and neutrophilic sulfate-reducing bacterium isolated from sediment of a brackish lake.</title>
        <authorList>
            <person name="Takahashi A."/>
            <person name="Kojima H."/>
            <person name="Watanabe M."/>
            <person name="Fukui M."/>
        </authorList>
    </citation>
    <scope>NUCLEOTIDE SEQUENCE</scope>
    <source>
        <strain evidence="3">SF6</strain>
    </source>
</reference>
<dbReference type="InterPro" id="IPR001638">
    <property type="entry name" value="Solute-binding_3/MltF_N"/>
</dbReference>
<organism evidence="3 4">
    <name type="scientific">Pseudodesulfovibrio sediminis</name>
    <dbReference type="NCBI Taxonomy" id="2810563"/>
    <lineage>
        <taxon>Bacteria</taxon>
        <taxon>Pseudomonadati</taxon>
        <taxon>Thermodesulfobacteriota</taxon>
        <taxon>Desulfovibrionia</taxon>
        <taxon>Desulfovibrionales</taxon>
        <taxon>Desulfovibrionaceae</taxon>
    </lineage>
</organism>
<dbReference type="Proteomes" id="UP001053296">
    <property type="component" value="Chromosome"/>
</dbReference>
<keyword evidence="1" id="KW-0732">Signal</keyword>
<evidence type="ECO:0000313" key="4">
    <source>
        <dbReference type="Proteomes" id="UP001053296"/>
    </source>
</evidence>
<gene>
    <name evidence="3" type="ORF">PSDVSF_17230</name>
</gene>
<dbReference type="PANTHER" id="PTHR38834">
    <property type="entry name" value="PERIPLASMIC SUBSTRATE BINDING PROTEIN FAMILY 3"/>
    <property type="match status" value="1"/>
</dbReference>
<proteinExistence type="predicted"/>